<dbReference type="CDD" id="cd10551">
    <property type="entry name" value="PsrB"/>
    <property type="match status" value="1"/>
</dbReference>
<dbReference type="Gene3D" id="3.30.70.20">
    <property type="match status" value="2"/>
</dbReference>
<evidence type="ECO:0000256" key="3">
    <source>
        <dbReference type="ARBA" id="ARBA00023004"/>
    </source>
</evidence>
<dbReference type="GO" id="GO:0046872">
    <property type="term" value="F:metal ion binding"/>
    <property type="evidence" value="ECO:0007669"/>
    <property type="project" value="UniProtKB-KW"/>
</dbReference>
<dbReference type="AlphaFoldDB" id="A0A3B1DT04"/>
<dbReference type="PROSITE" id="PS00198">
    <property type="entry name" value="4FE4S_FER_1"/>
    <property type="match status" value="1"/>
</dbReference>
<evidence type="ECO:0000256" key="2">
    <source>
        <dbReference type="ARBA" id="ARBA00022723"/>
    </source>
</evidence>
<dbReference type="Pfam" id="PF13247">
    <property type="entry name" value="Fer4_11"/>
    <property type="match status" value="2"/>
</dbReference>
<organism evidence="7">
    <name type="scientific">hydrothermal vent metagenome</name>
    <dbReference type="NCBI Taxonomy" id="652676"/>
    <lineage>
        <taxon>unclassified sequences</taxon>
        <taxon>metagenomes</taxon>
        <taxon>ecological metagenomes</taxon>
    </lineage>
</organism>
<sequence length="343" mass="38763">MEGSGSCGGSSRSCGSNSRPAFTRRSFLRSATGAVGGMAAIVAALSPLRDLPDGTIPSLEQFLQKHYKEMSPEEMDKALARISREVEERYGVVPNIQDHKPLEGVQFVYALNLSRCIGCRKCVHACVEENNQSRSPEIQYIRVIEMPRGTTDIERGNHHYDRPKVPDNEHYYLPVQCHQCANPPCTKVCPVEATWKEDDGIVVIDYDWCIGCRYCEAACPYWARRFNFGEPSIPKDKLNPEMGYLSNRPRARGVVEKCHFCLHRTRQGQMPACLEICPVGARKFGNVLDPESEVSQILKTKRVFILKEEVGTLPRFFYYFDERYPRDADNTPKALTEDGEADA</sequence>
<evidence type="ECO:0000256" key="1">
    <source>
        <dbReference type="ARBA" id="ARBA00022485"/>
    </source>
</evidence>
<dbReference type="InterPro" id="IPR050954">
    <property type="entry name" value="ET_IronSulfur_Cluster-Binding"/>
</dbReference>
<accession>A0A3B1DT04</accession>
<keyword evidence="2" id="KW-0479">Metal-binding</keyword>
<evidence type="ECO:0000313" key="7">
    <source>
        <dbReference type="EMBL" id="VAX39294.1"/>
    </source>
</evidence>
<dbReference type="GO" id="GO:0051539">
    <property type="term" value="F:4 iron, 4 sulfur cluster binding"/>
    <property type="evidence" value="ECO:0007669"/>
    <property type="project" value="UniProtKB-KW"/>
</dbReference>
<evidence type="ECO:0000256" key="5">
    <source>
        <dbReference type="SAM" id="MobiDB-lite"/>
    </source>
</evidence>
<feature type="region of interest" description="Disordered" evidence="5">
    <location>
        <begin position="1"/>
        <end position="20"/>
    </location>
</feature>
<dbReference type="PANTHER" id="PTHR43177:SF3">
    <property type="entry name" value="PROTEIN NRFC HOMOLOG"/>
    <property type="match status" value="1"/>
</dbReference>
<name>A0A3B1DT04_9ZZZZ</name>
<proteinExistence type="predicted"/>
<reference evidence="7" key="1">
    <citation type="submission" date="2018-06" db="EMBL/GenBank/DDBJ databases">
        <authorList>
            <person name="Zhirakovskaya E."/>
        </authorList>
    </citation>
    <scope>NUCLEOTIDE SEQUENCE</scope>
</reference>
<dbReference type="EMBL" id="UOGK01000217">
    <property type="protein sequence ID" value="VAX39294.1"/>
    <property type="molecule type" value="Genomic_DNA"/>
</dbReference>
<dbReference type="PANTHER" id="PTHR43177">
    <property type="entry name" value="PROTEIN NRFC"/>
    <property type="match status" value="1"/>
</dbReference>
<feature type="domain" description="4Fe-4S ferredoxin-type" evidence="6">
    <location>
        <begin position="107"/>
        <end position="137"/>
    </location>
</feature>
<feature type="compositionally biased region" description="Low complexity" evidence="5">
    <location>
        <begin position="9"/>
        <end position="19"/>
    </location>
</feature>
<keyword evidence="4" id="KW-0411">Iron-sulfur</keyword>
<protein>
    <submittedName>
        <fullName evidence="7">Oligo-[4Fe-4S] ferredoxin</fullName>
    </submittedName>
</protein>
<gene>
    <name evidence="7" type="ORF">MNBD_PLANCTO03-1696</name>
</gene>
<evidence type="ECO:0000259" key="6">
    <source>
        <dbReference type="PROSITE" id="PS51379"/>
    </source>
</evidence>
<dbReference type="PROSITE" id="PS51379">
    <property type="entry name" value="4FE4S_FER_2"/>
    <property type="match status" value="2"/>
</dbReference>
<feature type="domain" description="4Fe-4S ferredoxin-type" evidence="6">
    <location>
        <begin position="200"/>
        <end position="229"/>
    </location>
</feature>
<dbReference type="SUPFAM" id="SSF54862">
    <property type="entry name" value="4Fe-4S ferredoxins"/>
    <property type="match status" value="1"/>
</dbReference>
<keyword evidence="1" id="KW-0004">4Fe-4S</keyword>
<evidence type="ECO:0000256" key="4">
    <source>
        <dbReference type="ARBA" id="ARBA00023014"/>
    </source>
</evidence>
<dbReference type="InterPro" id="IPR017896">
    <property type="entry name" value="4Fe4S_Fe-S-bd"/>
</dbReference>
<dbReference type="InterPro" id="IPR017900">
    <property type="entry name" value="4Fe4S_Fe_S_CS"/>
</dbReference>
<keyword evidence="3" id="KW-0408">Iron</keyword>